<feature type="transmembrane region" description="Helical" evidence="1">
    <location>
        <begin position="214"/>
        <end position="236"/>
    </location>
</feature>
<protein>
    <submittedName>
        <fullName evidence="2">DUF3623 domain-containing protein</fullName>
    </submittedName>
</protein>
<keyword evidence="3" id="KW-1185">Reference proteome</keyword>
<proteinExistence type="predicted"/>
<accession>A0ABX2CM28</accession>
<keyword evidence="1" id="KW-0812">Transmembrane</keyword>
<dbReference type="InterPro" id="IPR017496">
    <property type="entry name" value="Photo_alph_chp2"/>
</dbReference>
<evidence type="ECO:0000313" key="3">
    <source>
        <dbReference type="Proteomes" id="UP000886476"/>
    </source>
</evidence>
<keyword evidence="1" id="KW-0472">Membrane</keyword>
<dbReference type="EMBL" id="JABFDN010000015">
    <property type="protein sequence ID" value="NPU69239.1"/>
    <property type="molecule type" value="Genomic_DNA"/>
</dbReference>
<feature type="transmembrane region" description="Helical" evidence="1">
    <location>
        <begin position="185"/>
        <end position="208"/>
    </location>
</feature>
<feature type="transmembrane region" description="Helical" evidence="1">
    <location>
        <begin position="7"/>
        <end position="29"/>
    </location>
</feature>
<keyword evidence="1" id="KW-1133">Transmembrane helix</keyword>
<dbReference type="Proteomes" id="UP000886476">
    <property type="component" value="Unassembled WGS sequence"/>
</dbReference>
<name>A0ABX2CM28_9BRAD</name>
<sequence length="351" mass="36859">MGATAIAIPYVVFVWWFSTGAVLALVGLAARHPAAFKWGTAAAFVAALSGVAVSSQAAEDANAYCAFTCAILLWGTVEMSLLAGWITGPRPEPCPRDCTPTSRVGFALQAIAYHELALIATAGLVFAVTSGAPNRLSWWTFAALLVLRQSAKINLFLGVRTLNDELLPQQVRFMRSYFAKKSTNLLFPFSIAAATAATVLVAAAALGAKSSFDGVALSLLASLIALGLLEHGFMALPMPVINLWRWSAPVEPAMATVAAIPAPVPVMPMARPVLAVVPATPEVERPIPAPKTSMSAQKTAAALARQRLEEQFRQAYRQARADAQAQTITGLAAVSVTPPVDPNTTAQGGVP</sequence>
<evidence type="ECO:0000313" key="2">
    <source>
        <dbReference type="EMBL" id="NPU69239.1"/>
    </source>
</evidence>
<organism evidence="2 3">
    <name type="scientific">Bradyrhizobium aeschynomenes</name>
    <dbReference type="NCBI Taxonomy" id="2734909"/>
    <lineage>
        <taxon>Bacteria</taxon>
        <taxon>Pseudomonadati</taxon>
        <taxon>Pseudomonadota</taxon>
        <taxon>Alphaproteobacteria</taxon>
        <taxon>Hyphomicrobiales</taxon>
        <taxon>Nitrobacteraceae</taxon>
        <taxon>Bradyrhizobium</taxon>
    </lineage>
</organism>
<evidence type="ECO:0000256" key="1">
    <source>
        <dbReference type="SAM" id="Phobius"/>
    </source>
</evidence>
<feature type="transmembrane region" description="Helical" evidence="1">
    <location>
        <begin position="65"/>
        <end position="86"/>
    </location>
</feature>
<feature type="transmembrane region" description="Helical" evidence="1">
    <location>
        <begin position="106"/>
        <end position="128"/>
    </location>
</feature>
<dbReference type="RefSeq" id="WP_172114293.1">
    <property type="nucleotide sequence ID" value="NZ_JABFDM010000001.1"/>
</dbReference>
<dbReference type="NCBIfam" id="TIGR03055">
    <property type="entry name" value="photo_alph_chp2"/>
    <property type="match status" value="1"/>
</dbReference>
<dbReference type="Pfam" id="PF12291">
    <property type="entry name" value="DUF3623"/>
    <property type="match status" value="1"/>
</dbReference>
<gene>
    <name evidence="2" type="ORF">HL667_29830</name>
</gene>
<comment type="caution">
    <text evidence="2">The sequence shown here is derived from an EMBL/GenBank/DDBJ whole genome shotgun (WGS) entry which is preliminary data.</text>
</comment>
<feature type="transmembrane region" description="Helical" evidence="1">
    <location>
        <begin position="35"/>
        <end position="53"/>
    </location>
</feature>
<reference evidence="2" key="1">
    <citation type="submission" date="2020-05" db="EMBL/GenBank/DDBJ databases">
        <title>Nod-independent and nitrogen-fixing Bradyrhizobium aeschynomene sp. nov. isolated from nodules of Aeschynomene indica.</title>
        <authorList>
            <person name="Zhang Z."/>
        </authorList>
    </citation>
    <scope>NUCLEOTIDE SEQUENCE</scope>
    <source>
        <strain evidence="2">83012</strain>
    </source>
</reference>